<evidence type="ECO:0000313" key="1">
    <source>
        <dbReference type="EMBL" id="MCD7448927.1"/>
    </source>
</evidence>
<sequence>MEVEAVKDNPEYLIEHNTQLKRDMIAIIEKIINKEAVQQGETCNNQESNGETTSHMENLVQQENAKTLVEASFGKVLQAEEKIGELKDKSLDEEHTISNVPT</sequence>
<dbReference type="Proteomes" id="UP000823775">
    <property type="component" value="Unassembled WGS sequence"/>
</dbReference>
<protein>
    <submittedName>
        <fullName evidence="1">Uncharacterized protein</fullName>
    </submittedName>
</protein>
<reference evidence="1 2" key="1">
    <citation type="journal article" date="2021" name="BMC Genomics">
        <title>Datura genome reveals duplications of psychoactive alkaloid biosynthetic genes and high mutation rate following tissue culture.</title>
        <authorList>
            <person name="Rajewski A."/>
            <person name="Carter-House D."/>
            <person name="Stajich J."/>
            <person name="Litt A."/>
        </authorList>
    </citation>
    <scope>NUCLEOTIDE SEQUENCE [LARGE SCALE GENOMIC DNA]</scope>
    <source>
        <strain evidence="1">AR-01</strain>
    </source>
</reference>
<accession>A0ABS8RQM8</accession>
<organism evidence="1 2">
    <name type="scientific">Datura stramonium</name>
    <name type="common">Jimsonweed</name>
    <name type="synonym">Common thornapple</name>
    <dbReference type="NCBI Taxonomy" id="4076"/>
    <lineage>
        <taxon>Eukaryota</taxon>
        <taxon>Viridiplantae</taxon>
        <taxon>Streptophyta</taxon>
        <taxon>Embryophyta</taxon>
        <taxon>Tracheophyta</taxon>
        <taxon>Spermatophyta</taxon>
        <taxon>Magnoliopsida</taxon>
        <taxon>eudicotyledons</taxon>
        <taxon>Gunneridae</taxon>
        <taxon>Pentapetalae</taxon>
        <taxon>asterids</taxon>
        <taxon>lamiids</taxon>
        <taxon>Solanales</taxon>
        <taxon>Solanaceae</taxon>
        <taxon>Solanoideae</taxon>
        <taxon>Datureae</taxon>
        <taxon>Datura</taxon>
    </lineage>
</organism>
<proteinExistence type="predicted"/>
<keyword evidence="2" id="KW-1185">Reference proteome</keyword>
<comment type="caution">
    <text evidence="1">The sequence shown here is derived from an EMBL/GenBank/DDBJ whole genome shotgun (WGS) entry which is preliminary data.</text>
</comment>
<evidence type="ECO:0000313" key="2">
    <source>
        <dbReference type="Proteomes" id="UP000823775"/>
    </source>
</evidence>
<gene>
    <name evidence="1" type="ORF">HAX54_047266</name>
</gene>
<name>A0ABS8RQM8_DATST</name>
<dbReference type="EMBL" id="JACEIK010000076">
    <property type="protein sequence ID" value="MCD7448927.1"/>
    <property type="molecule type" value="Genomic_DNA"/>
</dbReference>